<dbReference type="InterPro" id="IPR002164">
    <property type="entry name" value="NAP_family"/>
</dbReference>
<proteinExistence type="inferred from homology"/>
<dbReference type="GO" id="GO:0006334">
    <property type="term" value="P:nucleosome assembly"/>
    <property type="evidence" value="ECO:0007669"/>
    <property type="project" value="InterPro"/>
</dbReference>
<reference evidence="4" key="1">
    <citation type="submission" date="2021-03" db="EMBL/GenBank/DDBJ databases">
        <title>Draft genome sequence of rust myrtle Austropuccinia psidii MF-1, a brazilian biotype.</title>
        <authorList>
            <person name="Quecine M.C."/>
            <person name="Pachon D.M.R."/>
            <person name="Bonatelli M.L."/>
            <person name="Correr F.H."/>
            <person name="Franceschini L.M."/>
            <person name="Leite T.F."/>
            <person name="Margarido G.R.A."/>
            <person name="Almeida C.A."/>
            <person name="Ferrarezi J.A."/>
            <person name="Labate C.A."/>
        </authorList>
    </citation>
    <scope>NUCLEOTIDE SEQUENCE</scope>
    <source>
        <strain evidence="4">MF-1</strain>
    </source>
</reference>
<protein>
    <submittedName>
        <fullName evidence="4">Uncharacterized protein</fullName>
    </submittedName>
</protein>
<evidence type="ECO:0000313" key="4">
    <source>
        <dbReference type="EMBL" id="MBW0571360.1"/>
    </source>
</evidence>
<evidence type="ECO:0000313" key="5">
    <source>
        <dbReference type="Proteomes" id="UP000765509"/>
    </source>
</evidence>
<dbReference type="Gene3D" id="3.30.1120.90">
    <property type="entry name" value="Nucleosome assembly protein"/>
    <property type="match status" value="1"/>
</dbReference>
<accession>A0A9Q3K1P2</accession>
<dbReference type="AlphaFoldDB" id="A0A9Q3K1P2"/>
<dbReference type="OrthoDB" id="19419at2759"/>
<dbReference type="InterPro" id="IPR037231">
    <property type="entry name" value="NAP-like_sf"/>
</dbReference>
<dbReference type="EMBL" id="AVOT02088031">
    <property type="protein sequence ID" value="MBW0571360.1"/>
    <property type="molecule type" value="Genomic_DNA"/>
</dbReference>
<dbReference type="Proteomes" id="UP000765509">
    <property type="component" value="Unassembled WGS sequence"/>
</dbReference>
<dbReference type="SUPFAM" id="SSF143113">
    <property type="entry name" value="NAP-like"/>
    <property type="match status" value="1"/>
</dbReference>
<dbReference type="GO" id="GO:0005634">
    <property type="term" value="C:nucleus"/>
    <property type="evidence" value="ECO:0007669"/>
    <property type="project" value="InterPro"/>
</dbReference>
<keyword evidence="5" id="KW-1185">Reference proteome</keyword>
<comment type="caution">
    <text evidence="4">The sequence shown here is derived from an EMBL/GenBank/DDBJ whole genome shotgun (WGS) entry which is preliminary data.</text>
</comment>
<gene>
    <name evidence="4" type="ORF">O181_111075</name>
</gene>
<name>A0A9Q3K1P2_9BASI</name>
<organism evidence="4 5">
    <name type="scientific">Austropuccinia psidii MF-1</name>
    <dbReference type="NCBI Taxonomy" id="1389203"/>
    <lineage>
        <taxon>Eukaryota</taxon>
        <taxon>Fungi</taxon>
        <taxon>Dikarya</taxon>
        <taxon>Basidiomycota</taxon>
        <taxon>Pucciniomycotina</taxon>
        <taxon>Pucciniomycetes</taxon>
        <taxon>Pucciniales</taxon>
        <taxon>Sphaerophragmiaceae</taxon>
        <taxon>Austropuccinia</taxon>
    </lineage>
</organism>
<evidence type="ECO:0000256" key="1">
    <source>
        <dbReference type="ARBA" id="ARBA00009947"/>
    </source>
</evidence>
<evidence type="ECO:0000256" key="3">
    <source>
        <dbReference type="SAM" id="MobiDB-lite"/>
    </source>
</evidence>
<comment type="similarity">
    <text evidence="1 2">Belongs to the nucleosome assembly protein (NAP) family.</text>
</comment>
<sequence length="305" mass="34538">MSNNPGASPSDSANNAETVDFVSFDPHVEREASLKTAFGEDKFDQVLKFDQELLKAEWEAYNHKVKLLEPIYKKRSEFLRKIPGFWLQVMTNDPQCNVHIDPIDRDALSHLEDLELEHDPTDARNVTFHFHFAKGNPYFSNRTLSKKFTVAETTPDEAVPNGKNSQKPHPLLLEMNQKYDLEQPVESKPVKIDWASEEHNLVAKKPWAAAQSMDDEDGDEDFTGVFGSLFNFFAAEDDRFGLHSHLLEVHSKALDLYAGLVEVNDEGGDDISDDEDDEDDDPNKVVDLESDSNDEPKKKKAKMSG</sequence>
<dbReference type="Pfam" id="PF00956">
    <property type="entry name" value="NAP"/>
    <property type="match status" value="1"/>
</dbReference>
<dbReference type="PANTHER" id="PTHR11875">
    <property type="entry name" value="TESTIS-SPECIFIC Y-ENCODED PROTEIN"/>
    <property type="match status" value="1"/>
</dbReference>
<feature type="compositionally biased region" description="Acidic residues" evidence="3">
    <location>
        <begin position="264"/>
        <end position="281"/>
    </location>
</feature>
<feature type="region of interest" description="Disordered" evidence="3">
    <location>
        <begin position="264"/>
        <end position="305"/>
    </location>
</feature>
<evidence type="ECO:0000256" key="2">
    <source>
        <dbReference type="RuleBase" id="RU003876"/>
    </source>
</evidence>